<feature type="region of interest" description="Disordered" evidence="1">
    <location>
        <begin position="803"/>
        <end position="896"/>
    </location>
</feature>
<accession>A0A0G2GSG9</accession>
<dbReference type="AlphaFoldDB" id="A0A0G2GSG9"/>
<feature type="region of interest" description="Disordered" evidence="1">
    <location>
        <begin position="283"/>
        <end position="305"/>
    </location>
</feature>
<keyword evidence="3" id="KW-1185">Reference proteome</keyword>
<name>A0A0G2GSG9_PHACM</name>
<reference evidence="2 3" key="2">
    <citation type="submission" date="2015-05" db="EMBL/GenBank/DDBJ databases">
        <authorList>
            <person name="Morales-Cruz A."/>
            <person name="Amrine K.C."/>
            <person name="Cantu D."/>
        </authorList>
    </citation>
    <scope>NUCLEOTIDE SEQUENCE [LARGE SCALE GENOMIC DNA]</scope>
    <source>
        <strain evidence="2">UCRPC4</strain>
    </source>
</reference>
<sequence length="930" mass="104183">MSTFRRALELAANTTIPSIELPQDRTLAAPLWSELARKPRTGKESGSSLALGHPSWENDGLNKVAPQRLYLPEQVVRVRYAYSEGDPYSIYRGGLSEKDRSTDFIRDRRQAFSREVTQAQGIHEDYDQAPSTCHKTHNDSDHCQSSVDQQEERGRSGDLQLQHPRPVRFTDLDSLKVSVDYTTPSESELRKSNSGLYGGPAKIKSQARQINGDLLRDTFGHFGPNLPSNAQCHVSRGTVDEVIKTEGHNGGELHVDTLRSMPNRRVEEDSFSSIERELEELLSDSTDERDDTLDAHKRPTTYLEPPRYGLHGNPFAGNVRAKYLALTGLDVVELASRWTDDANGIANDVSERVESQAMEKFNDFVCNMRREMPPSAEREMQIVRDMDPPHQIMHLTWPGVHPVSNLALHEYEEFLYDSGYDHEYMDERMKDLNQLSSESRLQQFRSDPAFWEIFERRMGLLGPDSYLDAPEEWLNEAGLRPDFETLNNERAYVGPILYPSRTADTQTLDVWLHWHGPELDKERRKRDLIRLIDSNDYERNAPPSILKEQYSYLQGLDFTAVDEYHEVWSNESCPFFDIKRDYVFEKWGIPKGYEIMNEIRESSLGTSVGSQQDEPISGAPGCSLLLTPADSSSESPELPPIPGLAGFSHRIHKSVTPVSMMSPPIDVVDIGIQEPRNNVKPTTQSRIGHEHSSPPYVESLIIPVVLPHMDTENFGAASASSLMAPPKSRQGPRPALSSANQESTSYVLIDNKEHPATAVPPTIFTPAIGSAESDTVSSAYTPSRKAFRDIPSEMNDVMMQDRSEISSSLHTSTESSLSQLPKPSPGLGRSSINEQDIPLPVQLEPRSPPLPTSKPLPSSRRKSTSKIAKPKPRPKSRTVSTKILKNKKAADAPEVRSKVEQAVRKIETAVCQADGSPPRRSGRIRAKVEG</sequence>
<evidence type="ECO:0000313" key="3">
    <source>
        <dbReference type="Proteomes" id="UP000053317"/>
    </source>
</evidence>
<evidence type="ECO:0000313" key="2">
    <source>
        <dbReference type="EMBL" id="KKY19735.1"/>
    </source>
</evidence>
<feature type="region of interest" description="Disordered" evidence="1">
    <location>
        <begin position="720"/>
        <end position="742"/>
    </location>
</feature>
<dbReference type="EMBL" id="LCWF01000106">
    <property type="protein sequence ID" value="KKY19735.1"/>
    <property type="molecule type" value="Genomic_DNA"/>
</dbReference>
<feature type="compositionally biased region" description="Basic residues" evidence="1">
    <location>
        <begin position="920"/>
        <end position="930"/>
    </location>
</feature>
<evidence type="ECO:0000256" key="1">
    <source>
        <dbReference type="SAM" id="MobiDB-lite"/>
    </source>
</evidence>
<dbReference type="Proteomes" id="UP000053317">
    <property type="component" value="Unassembled WGS sequence"/>
</dbReference>
<gene>
    <name evidence="2" type="ORF">UCRPC4_g04436</name>
</gene>
<feature type="compositionally biased region" description="Low complexity" evidence="1">
    <location>
        <begin position="805"/>
        <end position="818"/>
    </location>
</feature>
<feature type="region of interest" description="Disordered" evidence="1">
    <location>
        <begin position="911"/>
        <end position="930"/>
    </location>
</feature>
<feature type="region of interest" description="Disordered" evidence="1">
    <location>
        <begin position="128"/>
        <end position="165"/>
    </location>
</feature>
<protein>
    <submittedName>
        <fullName evidence="2">Uncharacterized protein</fullName>
    </submittedName>
</protein>
<proteinExistence type="predicted"/>
<comment type="caution">
    <text evidence="2">The sequence shown here is derived from an EMBL/GenBank/DDBJ whole genome shotgun (WGS) entry which is preliminary data.</text>
</comment>
<organism evidence="2 3">
    <name type="scientific">Phaeomoniella chlamydospora</name>
    <name type="common">Phaeoacremonium chlamydosporum</name>
    <dbReference type="NCBI Taxonomy" id="158046"/>
    <lineage>
        <taxon>Eukaryota</taxon>
        <taxon>Fungi</taxon>
        <taxon>Dikarya</taxon>
        <taxon>Ascomycota</taxon>
        <taxon>Pezizomycotina</taxon>
        <taxon>Eurotiomycetes</taxon>
        <taxon>Chaetothyriomycetidae</taxon>
        <taxon>Phaeomoniellales</taxon>
        <taxon>Phaeomoniellaceae</taxon>
        <taxon>Phaeomoniella</taxon>
    </lineage>
</organism>
<reference evidence="2 3" key="1">
    <citation type="submission" date="2015-05" db="EMBL/GenBank/DDBJ databases">
        <title>Distinctive expansion of gene families associated with plant cell wall degradation and secondary metabolism in the genomes of grapevine trunk pathogens.</title>
        <authorList>
            <person name="Lawrence D.P."/>
            <person name="Travadon R."/>
            <person name="Rolshausen P.E."/>
            <person name="Baumgartner K."/>
        </authorList>
    </citation>
    <scope>NUCLEOTIDE SEQUENCE [LARGE SCALE GENOMIC DNA]</scope>
    <source>
        <strain evidence="2">UCRPC4</strain>
    </source>
</reference>
<feature type="compositionally biased region" description="Basic residues" evidence="1">
    <location>
        <begin position="859"/>
        <end position="876"/>
    </location>
</feature>